<dbReference type="Gene3D" id="2.30.110.10">
    <property type="entry name" value="Electron Transport, Fmn-binding Protein, Chain A"/>
    <property type="match status" value="1"/>
</dbReference>
<evidence type="ECO:0000313" key="2">
    <source>
        <dbReference type="Proteomes" id="UP001500363"/>
    </source>
</evidence>
<comment type="caution">
    <text evidence="1">The sequence shown here is derived from an EMBL/GenBank/DDBJ whole genome shotgun (WGS) entry which is preliminary data.</text>
</comment>
<organism evidence="1 2">
    <name type="scientific">Kribbella lupini</name>
    <dbReference type="NCBI Taxonomy" id="291602"/>
    <lineage>
        <taxon>Bacteria</taxon>
        <taxon>Bacillati</taxon>
        <taxon>Actinomycetota</taxon>
        <taxon>Actinomycetes</taxon>
        <taxon>Propionibacteriales</taxon>
        <taxon>Kribbellaceae</taxon>
        <taxon>Kribbella</taxon>
    </lineage>
</organism>
<dbReference type="Proteomes" id="UP001500363">
    <property type="component" value="Unassembled WGS sequence"/>
</dbReference>
<dbReference type="EMBL" id="BAAANC010000002">
    <property type="protein sequence ID" value="GAA1536118.1"/>
    <property type="molecule type" value="Genomic_DNA"/>
</dbReference>
<sequence>MATMSKQQREQFLAGPHVGVVSVNGADGEPPTSVPTFYAYEPGGLITMFTGTQRRVPKRIERIKAAGAITLVAQREEQPLAYVTVEAELVEIGRPTAEQLVTIARRYMPEEHATGFAAGELGDPESTIVLFTFRPTRWFSSDTSTD</sequence>
<dbReference type="SUPFAM" id="SSF50475">
    <property type="entry name" value="FMN-binding split barrel"/>
    <property type="match status" value="1"/>
</dbReference>
<keyword evidence="2" id="KW-1185">Reference proteome</keyword>
<name>A0ABN2BA81_9ACTN</name>
<dbReference type="InterPro" id="IPR012349">
    <property type="entry name" value="Split_barrel_FMN-bd"/>
</dbReference>
<dbReference type="RefSeq" id="WP_344176716.1">
    <property type="nucleotide sequence ID" value="NZ_BAAANC010000002.1"/>
</dbReference>
<gene>
    <name evidence="1" type="ORF">GCM10009741_43340</name>
</gene>
<evidence type="ECO:0000313" key="1">
    <source>
        <dbReference type="EMBL" id="GAA1536118.1"/>
    </source>
</evidence>
<proteinExistence type="predicted"/>
<protein>
    <submittedName>
        <fullName evidence="1">Pyridoxamine 5'-phosphate oxidase family protein</fullName>
    </submittedName>
</protein>
<reference evidence="1 2" key="1">
    <citation type="journal article" date="2019" name="Int. J. Syst. Evol. Microbiol.">
        <title>The Global Catalogue of Microorganisms (GCM) 10K type strain sequencing project: providing services to taxonomists for standard genome sequencing and annotation.</title>
        <authorList>
            <consortium name="The Broad Institute Genomics Platform"/>
            <consortium name="The Broad Institute Genome Sequencing Center for Infectious Disease"/>
            <person name="Wu L."/>
            <person name="Ma J."/>
        </authorList>
    </citation>
    <scope>NUCLEOTIDE SEQUENCE [LARGE SCALE GENOMIC DNA]</scope>
    <source>
        <strain evidence="1 2">JCM 14303</strain>
    </source>
</reference>
<accession>A0ABN2BA81</accession>